<feature type="region of interest" description="Disordered" evidence="1">
    <location>
        <begin position="309"/>
        <end position="440"/>
    </location>
</feature>
<feature type="compositionally biased region" description="Polar residues" evidence="1">
    <location>
        <begin position="179"/>
        <end position="192"/>
    </location>
</feature>
<accession>K0S5S8</accession>
<evidence type="ECO:0000256" key="1">
    <source>
        <dbReference type="SAM" id="MobiDB-lite"/>
    </source>
</evidence>
<feature type="region of interest" description="Disordered" evidence="1">
    <location>
        <begin position="167"/>
        <end position="194"/>
    </location>
</feature>
<comment type="caution">
    <text evidence="2">The sequence shown here is derived from an EMBL/GenBank/DDBJ whole genome shotgun (WGS) entry which is preliminary data.</text>
</comment>
<feature type="compositionally biased region" description="Basic residues" evidence="1">
    <location>
        <begin position="273"/>
        <end position="284"/>
    </location>
</feature>
<feature type="compositionally biased region" description="Basic and acidic residues" evidence="1">
    <location>
        <begin position="241"/>
        <end position="254"/>
    </location>
</feature>
<dbReference type="OrthoDB" id="56842at2759"/>
<keyword evidence="3" id="KW-1185">Reference proteome</keyword>
<protein>
    <submittedName>
        <fullName evidence="2">Uncharacterized protein</fullName>
    </submittedName>
</protein>
<feature type="region of interest" description="Disordered" evidence="1">
    <location>
        <begin position="241"/>
        <end position="295"/>
    </location>
</feature>
<reference evidence="2 3" key="1">
    <citation type="journal article" date="2012" name="Genome Biol.">
        <title>Genome and low-iron response of an oceanic diatom adapted to chronic iron limitation.</title>
        <authorList>
            <person name="Lommer M."/>
            <person name="Specht M."/>
            <person name="Roy A.S."/>
            <person name="Kraemer L."/>
            <person name="Andreson R."/>
            <person name="Gutowska M.A."/>
            <person name="Wolf J."/>
            <person name="Bergner S.V."/>
            <person name="Schilhabel M.B."/>
            <person name="Klostermeier U.C."/>
            <person name="Beiko R.G."/>
            <person name="Rosenstiel P."/>
            <person name="Hippler M."/>
            <person name="Laroche J."/>
        </authorList>
    </citation>
    <scope>NUCLEOTIDE SEQUENCE [LARGE SCALE GENOMIC DNA]</scope>
    <source>
        <strain evidence="2 3">CCMP1005</strain>
    </source>
</reference>
<evidence type="ECO:0000313" key="2">
    <source>
        <dbReference type="EMBL" id="EJK61488.1"/>
    </source>
</evidence>
<proteinExistence type="predicted"/>
<organism evidence="2 3">
    <name type="scientific">Thalassiosira oceanica</name>
    <name type="common">Marine diatom</name>
    <dbReference type="NCBI Taxonomy" id="159749"/>
    <lineage>
        <taxon>Eukaryota</taxon>
        <taxon>Sar</taxon>
        <taxon>Stramenopiles</taxon>
        <taxon>Ochrophyta</taxon>
        <taxon>Bacillariophyta</taxon>
        <taxon>Coscinodiscophyceae</taxon>
        <taxon>Thalassiosirophycidae</taxon>
        <taxon>Thalassiosirales</taxon>
        <taxon>Thalassiosiraceae</taxon>
        <taxon>Thalassiosira</taxon>
    </lineage>
</organism>
<dbReference type="AlphaFoldDB" id="K0S5S8"/>
<name>K0S5S8_THAOC</name>
<sequence length="475" mass="51851">MAMSQSQHIYRIGDIALPGDIDSSSAADAEADRASHHLKQGDGAFVSDRIWRYATVQEAHSQHIVFKVEENGSTKKVVRHHFADRIRPHLLTKTNAQYRRDLVAGKKVGVFSSWRSVDETTPECESQGSSCNSLNQSDFTIGKDFSDTPYSKQSNRSMTQLTATYVPLSTRGPSEGPCATSSASERNESTQVDPLVDPLDMCGSAAEMKKSSTNVTRRRRFSLRRADSNAAGIHYLDEKEVLSDEGSERVDAGSKPRATARRRGSLAKLASKVARRLSNGKKNRAAADGIDSQGGVSVTAAAIEEVKKWDEQEAKGSVSPKQPPTNASRRRGSITNRASQALRRMPHDNSRVKNSRRPTKHESKRTFNHTTSGIFKSLMAGDLGKEDCTSEPKQPCRSNNGKRGPGTGSLSTQDAAEMPTSAPSRIGQSRRGRRVTVPSVGAREGVRKELSSSVLFKRGIANLMIEKKRASCPNL</sequence>
<gene>
    <name evidence="2" type="ORF">THAOC_18012</name>
</gene>
<dbReference type="Proteomes" id="UP000266841">
    <property type="component" value="Unassembled WGS sequence"/>
</dbReference>
<dbReference type="EMBL" id="AGNL01019919">
    <property type="protein sequence ID" value="EJK61488.1"/>
    <property type="molecule type" value="Genomic_DNA"/>
</dbReference>
<evidence type="ECO:0000313" key="3">
    <source>
        <dbReference type="Proteomes" id="UP000266841"/>
    </source>
</evidence>